<dbReference type="EMBL" id="CMVM020000062">
    <property type="status" value="NOT_ANNOTATED_CDS"/>
    <property type="molecule type" value="Genomic_DNA"/>
</dbReference>
<sequence>MGANKVANGGRYRYWQKGFDCCLEIFDCDVSDSSDIICTVKSTNCIVSDITVLYVNDDDIAGIEPKFRQNLKFDEINNCLQLSCRVSGYPIPYVTFHFRNRRIINNQRINKQKVSIINYQRKGKFRKYDIYFVYDLKKKEIISLLYIDRRDDWWLLRINNPTVDDEGKYVALARNRIGRIFSSCLVILSDKNLSAYITDV</sequence>
<dbReference type="AlphaFoldDB" id="A0A8R1XRB5"/>
<evidence type="ECO:0000313" key="1">
    <source>
        <dbReference type="EnsemblMetazoa" id="OVOC1999.1"/>
    </source>
</evidence>
<reference evidence="1" key="2">
    <citation type="submission" date="2022-06" db="UniProtKB">
        <authorList>
            <consortium name="EnsemblMetazoa"/>
        </authorList>
    </citation>
    <scope>IDENTIFICATION</scope>
</reference>
<accession>A0A8R1XRB5</accession>
<evidence type="ECO:0000313" key="2">
    <source>
        <dbReference type="Proteomes" id="UP000024404"/>
    </source>
</evidence>
<dbReference type="SUPFAM" id="SSF48726">
    <property type="entry name" value="Immunoglobulin"/>
    <property type="match status" value="1"/>
</dbReference>
<dbReference type="EnsemblMetazoa" id="OVOC1999.1">
    <property type="protein sequence ID" value="OVOC1999.1"/>
    <property type="gene ID" value="WBGene00238808"/>
</dbReference>
<protein>
    <submittedName>
        <fullName evidence="1">Ig domain-containing protein</fullName>
    </submittedName>
</protein>
<dbReference type="InterPro" id="IPR036179">
    <property type="entry name" value="Ig-like_dom_sf"/>
</dbReference>
<name>A0A8R1XRB5_ONCVO</name>
<proteinExistence type="predicted"/>
<organism evidence="1 2">
    <name type="scientific">Onchocerca volvulus</name>
    <dbReference type="NCBI Taxonomy" id="6282"/>
    <lineage>
        <taxon>Eukaryota</taxon>
        <taxon>Metazoa</taxon>
        <taxon>Ecdysozoa</taxon>
        <taxon>Nematoda</taxon>
        <taxon>Chromadorea</taxon>
        <taxon>Rhabditida</taxon>
        <taxon>Spirurina</taxon>
        <taxon>Spiruromorpha</taxon>
        <taxon>Filarioidea</taxon>
        <taxon>Onchocercidae</taxon>
        <taxon>Onchocerca</taxon>
    </lineage>
</organism>
<dbReference type="Gene3D" id="2.60.40.10">
    <property type="entry name" value="Immunoglobulins"/>
    <property type="match status" value="1"/>
</dbReference>
<reference evidence="2" key="1">
    <citation type="submission" date="2013-10" db="EMBL/GenBank/DDBJ databases">
        <title>Genome sequencing of Onchocerca volvulus.</title>
        <authorList>
            <person name="Cotton J."/>
            <person name="Tsai J."/>
            <person name="Stanley E."/>
            <person name="Tracey A."/>
            <person name="Holroyd N."/>
            <person name="Lustigman S."/>
            <person name="Berriman M."/>
        </authorList>
    </citation>
    <scope>NUCLEOTIDE SEQUENCE</scope>
</reference>
<dbReference type="Proteomes" id="UP000024404">
    <property type="component" value="Unassembled WGS sequence"/>
</dbReference>
<dbReference type="OMA" id="WRKGFDC"/>
<dbReference type="InterPro" id="IPR013783">
    <property type="entry name" value="Ig-like_fold"/>
</dbReference>
<keyword evidence="2" id="KW-1185">Reference proteome</keyword>